<proteinExistence type="predicted"/>
<gene>
    <name evidence="1" type="ORF">G5714_023104</name>
</gene>
<evidence type="ECO:0000313" key="1">
    <source>
        <dbReference type="EMBL" id="KAF4095501.1"/>
    </source>
</evidence>
<comment type="caution">
    <text evidence="1">The sequence shown here is derived from an EMBL/GenBank/DDBJ whole genome shotgun (WGS) entry which is preliminary data.</text>
</comment>
<evidence type="ECO:0000313" key="2">
    <source>
        <dbReference type="Proteomes" id="UP000579812"/>
    </source>
</evidence>
<dbReference type="AlphaFoldDB" id="A0A7J6BLH5"/>
<name>A0A7J6BLH5_9TELE</name>
<accession>A0A7J6BLH5</accession>
<dbReference type="EMBL" id="JAAMOB010000024">
    <property type="protein sequence ID" value="KAF4095501.1"/>
    <property type="molecule type" value="Genomic_DNA"/>
</dbReference>
<organism evidence="1 2">
    <name type="scientific">Onychostoma macrolepis</name>
    <dbReference type="NCBI Taxonomy" id="369639"/>
    <lineage>
        <taxon>Eukaryota</taxon>
        <taxon>Metazoa</taxon>
        <taxon>Chordata</taxon>
        <taxon>Craniata</taxon>
        <taxon>Vertebrata</taxon>
        <taxon>Euteleostomi</taxon>
        <taxon>Actinopterygii</taxon>
        <taxon>Neopterygii</taxon>
        <taxon>Teleostei</taxon>
        <taxon>Ostariophysi</taxon>
        <taxon>Cypriniformes</taxon>
        <taxon>Cyprinidae</taxon>
        <taxon>Acrossocheilinae</taxon>
        <taxon>Onychostoma</taxon>
    </lineage>
</organism>
<dbReference type="Proteomes" id="UP000579812">
    <property type="component" value="Unassembled WGS sequence"/>
</dbReference>
<sequence length="114" mass="12425">MLQYLMADTYEEAVNKQVDQRAQKDGALTPVLITLALKCFASVLAGHLKQPDILVPFRTFTSHPHQRHSSDHSPSATRIISLLTLEEAEEEEALALLAAEDAQSSEGSLRPSGA</sequence>
<reference evidence="1 2" key="1">
    <citation type="submission" date="2020-04" db="EMBL/GenBank/DDBJ databases">
        <title>Chromosome-level genome assembly of a cyprinid fish Onychostoma macrolepis by integration of Nanopore Sequencing, Bionano and Hi-C technology.</title>
        <authorList>
            <person name="Wang D."/>
        </authorList>
    </citation>
    <scope>NUCLEOTIDE SEQUENCE [LARGE SCALE GENOMIC DNA]</scope>
    <source>
        <strain evidence="1">SWU-2019</strain>
        <tissue evidence="1">Muscle</tissue>
    </source>
</reference>
<keyword evidence="2" id="KW-1185">Reference proteome</keyword>
<protein>
    <submittedName>
        <fullName evidence="1">Uncharacterized protein</fullName>
    </submittedName>
</protein>